<feature type="coiled-coil region" evidence="1">
    <location>
        <begin position="575"/>
        <end position="602"/>
    </location>
</feature>
<evidence type="ECO:0000256" key="1">
    <source>
        <dbReference type="SAM" id="Coils"/>
    </source>
</evidence>
<organism evidence="2 3">
    <name type="scientific">Legionella santicrucis</name>
    <dbReference type="NCBI Taxonomy" id="45074"/>
    <lineage>
        <taxon>Bacteria</taxon>
        <taxon>Pseudomonadati</taxon>
        <taxon>Pseudomonadota</taxon>
        <taxon>Gammaproteobacteria</taxon>
        <taxon>Legionellales</taxon>
        <taxon>Legionellaceae</taxon>
        <taxon>Legionella</taxon>
    </lineage>
</organism>
<accession>A0A0W0Y9Y9</accession>
<dbReference type="PATRIC" id="fig|45074.5.peg.4087"/>
<keyword evidence="3" id="KW-1185">Reference proteome</keyword>
<keyword evidence="1" id="KW-0175">Coiled coil</keyword>
<evidence type="ECO:0000313" key="2">
    <source>
        <dbReference type="EMBL" id="KTD53395.1"/>
    </source>
</evidence>
<dbReference type="RefSeq" id="WP_058515695.1">
    <property type="nucleotide sequence ID" value="NZ_CAAAIH010000001.1"/>
</dbReference>
<name>A0A0W0Y9Y9_9GAMM</name>
<dbReference type="OrthoDB" id="5653797at2"/>
<gene>
    <name evidence="2" type="ORF">Lsan_3805</name>
</gene>
<protein>
    <submittedName>
        <fullName evidence="2">Uncharacterized protein</fullName>
    </submittedName>
</protein>
<reference evidence="2 3" key="1">
    <citation type="submission" date="2015-11" db="EMBL/GenBank/DDBJ databases">
        <title>Genomic analysis of 38 Legionella species identifies large and diverse effector repertoires.</title>
        <authorList>
            <person name="Burstein D."/>
            <person name="Amaro F."/>
            <person name="Zusman T."/>
            <person name="Lifshitz Z."/>
            <person name="Cohen O."/>
            <person name="Gilbert J.A."/>
            <person name="Pupko T."/>
            <person name="Shuman H.A."/>
            <person name="Segal G."/>
        </authorList>
    </citation>
    <scope>NUCLEOTIDE SEQUENCE [LARGE SCALE GENOMIC DNA]</scope>
    <source>
        <strain evidence="2 3">SC-63-C7</strain>
    </source>
</reference>
<proteinExistence type="predicted"/>
<dbReference type="Proteomes" id="UP000054703">
    <property type="component" value="Unassembled WGS sequence"/>
</dbReference>
<sequence length="820" mass="95051">MKDETIIKDEARNYLVELYAIFKNSPLRTENFQQQFKAVTALRDEYKLTQDPKFIEAGYPIAKEFQLALIDLMIDDCSMMVEGEEKDKQAVKNMKVKENSFLKNIFDKVEESVAIFSKSINNSSSESSFKENVMTFNAELAKERKILEEKEPNQAIELAKFKNYIDRYKEILEKKLGNFPIPKAPISVPDPSQLVKVPTSTPSKHKRKIVPKIEVIDGESIYSELKTQAENLALEIDTYHSKIKDKLVAYNASITDLEKQFKEDPLMIKEQIILPIGMEQAELLNLVNLRKETIEETAFLLNARSQPKNAPHDKEAKRKYDERCSELEEKYVREYKSLTNAKLYELLIVQRTKYLSQLKNLDHKIEIVPLKLKLADLSEQCVVQVEAINILSDLFKDKMNALVNDEPQIKELLSQYDSLLKQKDVIFGEMEQMKAKLNHQDALFESKDTSEILRISQWIERTQEVNALDQIIKTLTSLFTNEFAPAMEKAKKDREAYSSLAVLSIKEKINLLKTLEEKCQEPVLNKYVVIDKDRITTSLINADKVIEKLPKLTREEMETNVLNILQELDELITPLTKQIDKIDFLRAEVSNLRSQLATLAEQRQVPNDPLVEIYNNNCDDLDKINNLVIDQERNYNIDNLKSISQCIFKVKNEQERLRQNYIRRSRTAEIQYLNYLIEAVRSIQSNDKQPEWPTLLVNELNDTKSRYLTSKIDLNEFKDESAKALSTHITEKNITALTSNNENKTSVGNFFRAAVEFIIAIWHSITQQEKPLYRPKFFASNGEKEFACKIQGTYQLLMNLQQEQEEQFSIQPQHLISAQA</sequence>
<evidence type="ECO:0000313" key="3">
    <source>
        <dbReference type="Proteomes" id="UP000054703"/>
    </source>
</evidence>
<dbReference type="AlphaFoldDB" id="A0A0W0Y9Y9"/>
<comment type="caution">
    <text evidence="2">The sequence shown here is derived from an EMBL/GenBank/DDBJ whole genome shotgun (WGS) entry which is preliminary data.</text>
</comment>
<dbReference type="EMBL" id="LNYU01000091">
    <property type="protein sequence ID" value="KTD53395.1"/>
    <property type="molecule type" value="Genomic_DNA"/>
</dbReference>